<dbReference type="InterPro" id="IPR001810">
    <property type="entry name" value="F-box_dom"/>
</dbReference>
<comment type="caution">
    <text evidence="2">The sequence shown here is derived from an EMBL/GenBank/DDBJ whole genome shotgun (WGS) entry which is preliminary data.</text>
</comment>
<gene>
    <name evidence="2" type="ORF">Syun_018160</name>
</gene>
<protein>
    <recommendedName>
        <fullName evidence="1">F-box domain-containing protein</fullName>
    </recommendedName>
</protein>
<dbReference type="AlphaFoldDB" id="A0AAP0IT73"/>
<feature type="domain" description="F-box" evidence="1">
    <location>
        <begin position="15"/>
        <end position="64"/>
    </location>
</feature>
<organism evidence="2 3">
    <name type="scientific">Stephania yunnanensis</name>
    <dbReference type="NCBI Taxonomy" id="152371"/>
    <lineage>
        <taxon>Eukaryota</taxon>
        <taxon>Viridiplantae</taxon>
        <taxon>Streptophyta</taxon>
        <taxon>Embryophyta</taxon>
        <taxon>Tracheophyta</taxon>
        <taxon>Spermatophyta</taxon>
        <taxon>Magnoliopsida</taxon>
        <taxon>Ranunculales</taxon>
        <taxon>Menispermaceae</taxon>
        <taxon>Menispermoideae</taxon>
        <taxon>Cissampelideae</taxon>
        <taxon>Stephania</taxon>
    </lineage>
</organism>
<evidence type="ECO:0000313" key="2">
    <source>
        <dbReference type="EMBL" id="KAK9120543.1"/>
    </source>
</evidence>
<dbReference type="EMBL" id="JBBNAF010000008">
    <property type="protein sequence ID" value="KAK9120543.1"/>
    <property type="molecule type" value="Genomic_DNA"/>
</dbReference>
<name>A0AAP0IT73_9MAGN</name>
<sequence>MVTYVEICICRGMMVVSLKSLPLDFIVDVLPEVGKSSLTNLFNASLMCKTITSFSENDKIYRHIHSITLALTTTDVKTSVV</sequence>
<reference evidence="2 3" key="1">
    <citation type="submission" date="2024-01" db="EMBL/GenBank/DDBJ databases">
        <title>Genome assemblies of Stephania.</title>
        <authorList>
            <person name="Yang L."/>
        </authorList>
    </citation>
    <scope>NUCLEOTIDE SEQUENCE [LARGE SCALE GENOMIC DNA]</scope>
    <source>
        <strain evidence="2">YNDBR</strain>
        <tissue evidence="2">Leaf</tissue>
    </source>
</reference>
<keyword evidence="3" id="KW-1185">Reference proteome</keyword>
<dbReference type="Proteomes" id="UP001420932">
    <property type="component" value="Unassembled WGS sequence"/>
</dbReference>
<accession>A0AAP0IT73</accession>
<evidence type="ECO:0000259" key="1">
    <source>
        <dbReference type="PROSITE" id="PS50181"/>
    </source>
</evidence>
<dbReference type="PROSITE" id="PS50181">
    <property type="entry name" value="FBOX"/>
    <property type="match status" value="1"/>
</dbReference>
<evidence type="ECO:0000313" key="3">
    <source>
        <dbReference type="Proteomes" id="UP001420932"/>
    </source>
</evidence>
<proteinExistence type="predicted"/>